<feature type="compositionally biased region" description="Polar residues" evidence="1">
    <location>
        <begin position="109"/>
        <end position="118"/>
    </location>
</feature>
<reference evidence="3 4" key="1">
    <citation type="submission" date="2020-04" db="EMBL/GenBank/DDBJ databases">
        <title>Hymenobacter polaris sp. nov., isolated from Arctic soil.</title>
        <authorList>
            <person name="Dahal R.H."/>
        </authorList>
    </citation>
    <scope>NUCLEOTIDE SEQUENCE [LARGE SCALE GENOMIC DNA]</scope>
    <source>
        <strain evidence="3 4">RP-2-7</strain>
    </source>
</reference>
<feature type="chain" id="PRO_5031318437" description="DUF4890 domain-containing protein" evidence="2">
    <location>
        <begin position="26"/>
        <end position="129"/>
    </location>
</feature>
<dbReference type="RefSeq" id="WP_169529211.1">
    <property type="nucleotide sequence ID" value="NZ_JABBGH010000001.1"/>
</dbReference>
<feature type="signal peptide" evidence="2">
    <location>
        <begin position="1"/>
        <end position="25"/>
    </location>
</feature>
<accession>A0A7Y0AAS1</accession>
<keyword evidence="4" id="KW-1185">Reference proteome</keyword>
<dbReference type="GO" id="GO:0051082">
    <property type="term" value="F:unfolded protein binding"/>
    <property type="evidence" value="ECO:0007669"/>
    <property type="project" value="TreeGrafter"/>
</dbReference>
<sequence length="129" mass="14023">MSTRFIFQASLLAALGLAATSAAHAQTTTPDQAAPAQGRGGMGMGRQADMMKELNLTADQQTKVQALMSENRAAMANRPSGPPTDAERQAMQARRTEMEAKMKEILTPEQFTKYQSMRPQRGQRPAPSN</sequence>
<feature type="region of interest" description="Disordered" evidence="1">
    <location>
        <begin position="74"/>
        <end position="95"/>
    </location>
</feature>
<dbReference type="EMBL" id="JABBGH010000001">
    <property type="protein sequence ID" value="NML63878.1"/>
    <property type="molecule type" value="Genomic_DNA"/>
</dbReference>
<dbReference type="InterPro" id="IPR052211">
    <property type="entry name" value="Cpx_auxiliary_protein"/>
</dbReference>
<gene>
    <name evidence="3" type="ORF">HHL22_01540</name>
</gene>
<evidence type="ECO:0000256" key="1">
    <source>
        <dbReference type="SAM" id="MobiDB-lite"/>
    </source>
</evidence>
<dbReference type="GO" id="GO:0030288">
    <property type="term" value="C:outer membrane-bounded periplasmic space"/>
    <property type="evidence" value="ECO:0007669"/>
    <property type="project" value="TreeGrafter"/>
</dbReference>
<organism evidence="3 4">
    <name type="scientific">Hymenobacter polaris</name>
    <dbReference type="NCBI Taxonomy" id="2682546"/>
    <lineage>
        <taxon>Bacteria</taxon>
        <taxon>Pseudomonadati</taxon>
        <taxon>Bacteroidota</taxon>
        <taxon>Cytophagia</taxon>
        <taxon>Cytophagales</taxon>
        <taxon>Hymenobacteraceae</taxon>
        <taxon>Hymenobacter</taxon>
    </lineage>
</organism>
<keyword evidence="2" id="KW-0732">Signal</keyword>
<evidence type="ECO:0000313" key="3">
    <source>
        <dbReference type="EMBL" id="NML63878.1"/>
    </source>
</evidence>
<dbReference type="Proteomes" id="UP000559626">
    <property type="component" value="Unassembled WGS sequence"/>
</dbReference>
<feature type="region of interest" description="Disordered" evidence="1">
    <location>
        <begin position="21"/>
        <end position="48"/>
    </location>
</feature>
<proteinExistence type="predicted"/>
<feature type="compositionally biased region" description="Low complexity" evidence="1">
    <location>
        <begin position="21"/>
        <end position="37"/>
    </location>
</feature>
<feature type="region of interest" description="Disordered" evidence="1">
    <location>
        <begin position="108"/>
        <end position="129"/>
    </location>
</feature>
<dbReference type="PANTHER" id="PTHR38102:SF1">
    <property type="entry name" value="PERIPLASMIC CHAPERONE SPY"/>
    <property type="match status" value="1"/>
</dbReference>
<evidence type="ECO:0000256" key="2">
    <source>
        <dbReference type="SAM" id="SignalP"/>
    </source>
</evidence>
<dbReference type="AlphaFoldDB" id="A0A7Y0AAS1"/>
<dbReference type="Gene3D" id="1.20.120.1490">
    <property type="match status" value="1"/>
</dbReference>
<dbReference type="PANTHER" id="PTHR38102">
    <property type="entry name" value="PERIPLASMIC CHAPERONE SPY"/>
    <property type="match status" value="1"/>
</dbReference>
<comment type="caution">
    <text evidence="3">The sequence shown here is derived from an EMBL/GenBank/DDBJ whole genome shotgun (WGS) entry which is preliminary data.</text>
</comment>
<evidence type="ECO:0000313" key="4">
    <source>
        <dbReference type="Proteomes" id="UP000559626"/>
    </source>
</evidence>
<protein>
    <recommendedName>
        <fullName evidence="5">DUF4890 domain-containing protein</fullName>
    </recommendedName>
</protein>
<name>A0A7Y0AAS1_9BACT</name>
<evidence type="ECO:0008006" key="5">
    <source>
        <dbReference type="Google" id="ProtNLM"/>
    </source>
</evidence>